<accession>A0A1R2CQN4</accession>
<reference evidence="4 5" key="1">
    <citation type="submission" date="2016-11" db="EMBL/GenBank/DDBJ databases">
        <title>The macronuclear genome of Stentor coeruleus: a giant cell with tiny introns.</title>
        <authorList>
            <person name="Slabodnick M."/>
            <person name="Ruby J.G."/>
            <person name="Reiff S.B."/>
            <person name="Swart E.C."/>
            <person name="Gosai S."/>
            <person name="Prabakaran S."/>
            <person name="Witkowska E."/>
            <person name="Larue G.E."/>
            <person name="Fisher S."/>
            <person name="Freeman R.M."/>
            <person name="Gunawardena J."/>
            <person name="Chu W."/>
            <person name="Stover N.A."/>
            <person name="Gregory B.D."/>
            <person name="Nowacki M."/>
            <person name="Derisi J."/>
            <person name="Roy S.W."/>
            <person name="Marshall W.F."/>
            <person name="Sood P."/>
        </authorList>
    </citation>
    <scope>NUCLEOTIDE SEQUENCE [LARGE SCALE GENOMIC DNA]</scope>
    <source>
        <strain evidence="4">WM001</strain>
    </source>
</reference>
<dbReference type="Pfam" id="PF00069">
    <property type="entry name" value="Pkinase"/>
    <property type="match status" value="1"/>
</dbReference>
<dbReference type="PANTHER" id="PTHR11909">
    <property type="entry name" value="CASEIN KINASE-RELATED"/>
    <property type="match status" value="1"/>
</dbReference>
<protein>
    <recommendedName>
        <fullName evidence="1">Casein kinase I</fullName>
    </recommendedName>
</protein>
<proteinExistence type="predicted"/>
<dbReference type="PROSITE" id="PS50011">
    <property type="entry name" value="PROTEIN_KINASE_DOM"/>
    <property type="match status" value="1"/>
</dbReference>
<dbReference type="InterPro" id="IPR011009">
    <property type="entry name" value="Kinase-like_dom_sf"/>
</dbReference>
<evidence type="ECO:0000259" key="3">
    <source>
        <dbReference type="PROSITE" id="PS50011"/>
    </source>
</evidence>
<dbReference type="SUPFAM" id="SSF56112">
    <property type="entry name" value="Protein kinase-like (PK-like)"/>
    <property type="match status" value="1"/>
</dbReference>
<dbReference type="InterPro" id="IPR000719">
    <property type="entry name" value="Prot_kinase_dom"/>
</dbReference>
<keyword evidence="5" id="KW-1185">Reference proteome</keyword>
<evidence type="ECO:0000313" key="5">
    <source>
        <dbReference type="Proteomes" id="UP000187209"/>
    </source>
</evidence>
<dbReference type="PROSITE" id="PS00107">
    <property type="entry name" value="PROTEIN_KINASE_ATP"/>
    <property type="match status" value="1"/>
</dbReference>
<dbReference type="Proteomes" id="UP000187209">
    <property type="component" value="Unassembled WGS sequence"/>
</dbReference>
<keyword evidence="2" id="KW-0067">ATP-binding</keyword>
<dbReference type="SMART" id="SM00220">
    <property type="entry name" value="S_TKc"/>
    <property type="match status" value="1"/>
</dbReference>
<organism evidence="4 5">
    <name type="scientific">Stentor coeruleus</name>
    <dbReference type="NCBI Taxonomy" id="5963"/>
    <lineage>
        <taxon>Eukaryota</taxon>
        <taxon>Sar</taxon>
        <taxon>Alveolata</taxon>
        <taxon>Ciliophora</taxon>
        <taxon>Postciliodesmatophora</taxon>
        <taxon>Heterotrichea</taxon>
        <taxon>Heterotrichida</taxon>
        <taxon>Stentoridae</taxon>
        <taxon>Stentor</taxon>
    </lineage>
</organism>
<dbReference type="OrthoDB" id="5979581at2759"/>
<dbReference type="InterPro" id="IPR050235">
    <property type="entry name" value="CK1_Ser-Thr_kinase"/>
</dbReference>
<feature type="binding site" evidence="2">
    <location>
        <position position="40"/>
    </location>
    <ligand>
        <name>ATP</name>
        <dbReference type="ChEBI" id="CHEBI:30616"/>
    </ligand>
</feature>
<evidence type="ECO:0000313" key="4">
    <source>
        <dbReference type="EMBL" id="OMJ91301.1"/>
    </source>
</evidence>
<dbReference type="EMBL" id="MPUH01000084">
    <property type="protein sequence ID" value="OMJ91301.1"/>
    <property type="molecule type" value="Genomic_DNA"/>
</dbReference>
<evidence type="ECO:0000256" key="1">
    <source>
        <dbReference type="ARBA" id="ARBA00023860"/>
    </source>
</evidence>
<keyword evidence="2" id="KW-0547">Nucleotide-binding</keyword>
<name>A0A1R2CQN4_9CILI</name>
<dbReference type="Gene3D" id="1.10.510.10">
    <property type="entry name" value="Transferase(Phosphotransferase) domain 1"/>
    <property type="match status" value="1"/>
</dbReference>
<dbReference type="GO" id="GO:0004672">
    <property type="term" value="F:protein kinase activity"/>
    <property type="evidence" value="ECO:0007669"/>
    <property type="project" value="InterPro"/>
</dbReference>
<feature type="domain" description="Protein kinase" evidence="3">
    <location>
        <begin position="11"/>
        <end position="275"/>
    </location>
</feature>
<sequence length="400" mass="46152">MEKDSVFNDRYKILGQLGKGGFGQVYKVYDTKRSLELAMKVDLNSRGSTLLESKVLHDIQGGEGIPKLYDSGKSASLTYMVIELLGPNLNSMRKSLNGFSLSTVMLIFLQCLIRIEYIHSCGYIHRDIKPQQFLIGPKDVIYLVDYGISKKYIIDGNHMSFQSQCMRAGSCSYASVNSHIGIRLSRRDDLESLIYMIVYLVRGGLPWQTKGKVNNNRKWQVVFAQKRAILDEELFFGLPKQLQQIFSYVKNLKFDEKPNYAYIRDLVQNIRNEYTLKSKNFDWKVIERGNKSLDKRKTDEDNTKTLHGRKGVKKRHTRKINRQRAMATMINLPLHRDSHEAILGFLQPPISISKSLRSGQDASSYSSGGETIKNYLPEFVHREQIFEELHKFRVSFVNRN</sequence>
<dbReference type="InterPro" id="IPR017441">
    <property type="entry name" value="Protein_kinase_ATP_BS"/>
</dbReference>
<comment type="caution">
    <text evidence="4">The sequence shown here is derived from an EMBL/GenBank/DDBJ whole genome shotgun (WGS) entry which is preliminary data.</text>
</comment>
<evidence type="ECO:0000256" key="2">
    <source>
        <dbReference type="PROSITE-ProRule" id="PRU10141"/>
    </source>
</evidence>
<gene>
    <name evidence="4" type="ORF">SteCoe_6193</name>
</gene>
<dbReference type="AlphaFoldDB" id="A0A1R2CQN4"/>
<dbReference type="GO" id="GO:0005524">
    <property type="term" value="F:ATP binding"/>
    <property type="evidence" value="ECO:0007669"/>
    <property type="project" value="UniProtKB-UniRule"/>
</dbReference>